<gene>
    <name evidence="10" type="ORF">A33I_18270</name>
</gene>
<dbReference type="GO" id="GO:0008270">
    <property type="term" value="F:zinc ion binding"/>
    <property type="evidence" value="ECO:0007669"/>
    <property type="project" value="InterPro"/>
</dbReference>
<feature type="region of interest" description="Disordered" evidence="8">
    <location>
        <begin position="464"/>
        <end position="537"/>
    </location>
</feature>
<evidence type="ECO:0000256" key="7">
    <source>
        <dbReference type="PROSITE-ProRule" id="PRU01379"/>
    </source>
</evidence>
<evidence type="ECO:0000259" key="9">
    <source>
        <dbReference type="PROSITE" id="PS52035"/>
    </source>
</evidence>
<evidence type="ECO:0000256" key="6">
    <source>
        <dbReference type="ARBA" id="ARBA00023049"/>
    </source>
</evidence>
<dbReference type="PANTHER" id="PTHR11705">
    <property type="entry name" value="PROTEASE FAMILY M14 CARBOXYPEPTIDASE A,B"/>
    <property type="match status" value="1"/>
</dbReference>
<organism evidence="10 11">
    <name type="scientific">Alkalihalophilus marmarensis DSM 21297</name>
    <dbReference type="NCBI Taxonomy" id="1188261"/>
    <lineage>
        <taxon>Bacteria</taxon>
        <taxon>Bacillati</taxon>
        <taxon>Bacillota</taxon>
        <taxon>Bacilli</taxon>
        <taxon>Bacillales</taxon>
        <taxon>Bacillaceae</taxon>
        <taxon>Alkalihalophilus</taxon>
    </lineage>
</organism>
<dbReference type="Pfam" id="PF00246">
    <property type="entry name" value="Peptidase_M14"/>
    <property type="match status" value="1"/>
</dbReference>
<dbReference type="SUPFAM" id="SSF53187">
    <property type="entry name" value="Zn-dependent exopeptidases"/>
    <property type="match status" value="1"/>
</dbReference>
<feature type="compositionally biased region" description="Acidic residues" evidence="8">
    <location>
        <begin position="513"/>
        <end position="526"/>
    </location>
</feature>
<evidence type="ECO:0000313" key="11">
    <source>
        <dbReference type="Proteomes" id="UP000017170"/>
    </source>
</evidence>
<evidence type="ECO:0000256" key="2">
    <source>
        <dbReference type="ARBA" id="ARBA00005988"/>
    </source>
</evidence>
<comment type="cofactor">
    <cofactor evidence="1">
        <name>Zn(2+)</name>
        <dbReference type="ChEBI" id="CHEBI:29105"/>
    </cofactor>
</comment>
<dbReference type="PATRIC" id="fig|1188261.3.peg.3142"/>
<evidence type="ECO:0000256" key="4">
    <source>
        <dbReference type="ARBA" id="ARBA00022801"/>
    </source>
</evidence>
<dbReference type="InterPro" id="IPR036582">
    <property type="entry name" value="Mao_N_sf"/>
</dbReference>
<dbReference type="Gene3D" id="3.40.630.10">
    <property type="entry name" value="Zn peptidases"/>
    <property type="match status" value="1"/>
</dbReference>
<dbReference type="Pfam" id="PF07833">
    <property type="entry name" value="Cu_amine_oxidN1"/>
    <property type="match status" value="1"/>
</dbReference>
<dbReference type="GO" id="GO:0004181">
    <property type="term" value="F:metallocarboxypeptidase activity"/>
    <property type="evidence" value="ECO:0007669"/>
    <property type="project" value="InterPro"/>
</dbReference>
<keyword evidence="4" id="KW-0378">Hydrolase</keyword>
<comment type="similarity">
    <text evidence="2 7">Belongs to the peptidase M14 family.</text>
</comment>
<feature type="compositionally biased region" description="Basic and acidic residues" evidence="8">
    <location>
        <begin position="499"/>
        <end position="512"/>
    </location>
</feature>
<keyword evidence="5" id="KW-0862">Zinc</keyword>
<evidence type="ECO:0000256" key="3">
    <source>
        <dbReference type="ARBA" id="ARBA00022670"/>
    </source>
</evidence>
<keyword evidence="3" id="KW-0645">Protease</keyword>
<dbReference type="GO" id="GO:0005615">
    <property type="term" value="C:extracellular space"/>
    <property type="evidence" value="ECO:0007669"/>
    <property type="project" value="TreeGrafter"/>
</dbReference>
<dbReference type="PANTHER" id="PTHR11705:SF143">
    <property type="entry name" value="SLL0236 PROTEIN"/>
    <property type="match status" value="1"/>
</dbReference>
<evidence type="ECO:0000313" key="10">
    <source>
        <dbReference type="EMBL" id="ERN52039.1"/>
    </source>
</evidence>
<comment type="caution">
    <text evidence="10">The sequence shown here is derived from an EMBL/GenBank/DDBJ whole genome shotgun (WGS) entry which is preliminary data.</text>
</comment>
<evidence type="ECO:0000256" key="1">
    <source>
        <dbReference type="ARBA" id="ARBA00001947"/>
    </source>
</evidence>
<feature type="domain" description="Peptidase M14" evidence="9">
    <location>
        <begin position="36"/>
        <end position="332"/>
    </location>
</feature>
<dbReference type="SMART" id="SM00631">
    <property type="entry name" value="Zn_pept"/>
    <property type="match status" value="1"/>
</dbReference>
<dbReference type="PRINTS" id="PR00765">
    <property type="entry name" value="CRBOXYPTASEA"/>
</dbReference>
<evidence type="ECO:0000256" key="8">
    <source>
        <dbReference type="SAM" id="MobiDB-lite"/>
    </source>
</evidence>
<dbReference type="InterPro" id="IPR000834">
    <property type="entry name" value="Peptidase_M14"/>
</dbReference>
<dbReference type="EMBL" id="ATAE01000041">
    <property type="protein sequence ID" value="ERN52039.1"/>
    <property type="molecule type" value="Genomic_DNA"/>
</dbReference>
<reference evidence="10 11" key="1">
    <citation type="journal article" date="2013" name="Genome Announc.">
        <title>Genome Sequence of the Extreme Obligate Alkaliphile Bacillus marmarensis Strain DSM 21297.</title>
        <authorList>
            <person name="Wernick D.G."/>
            <person name="Choi K.Y."/>
            <person name="Tat C.A."/>
            <person name="Lafontaine Rivera J.G."/>
            <person name="Liao J.C."/>
        </authorList>
    </citation>
    <scope>NUCLEOTIDE SEQUENCE [LARGE SCALE GENOMIC DNA]</scope>
    <source>
        <strain evidence="10 11">DSM 21297</strain>
    </source>
</reference>
<keyword evidence="11" id="KW-1185">Reference proteome</keyword>
<dbReference type="PROSITE" id="PS52035">
    <property type="entry name" value="PEPTIDASE_M14"/>
    <property type="match status" value="1"/>
</dbReference>
<dbReference type="RefSeq" id="WP_022629211.1">
    <property type="nucleotide sequence ID" value="NZ_ATAE01000041.1"/>
</dbReference>
<dbReference type="SUPFAM" id="SSF55383">
    <property type="entry name" value="Copper amine oxidase, domain N"/>
    <property type="match status" value="1"/>
</dbReference>
<sequence>MSKRAIFLSVLFSLIFLVSIPLSEEVKASSIVNPKQTYSFEMMERDIIRLAQQYPHLIEYKVIGESEYGRPIYAVKLGRGLSTSYINGSNHAREWISTNLTMYMIDQYAQAYQGSRTLGPYNVKGILDQHSFWFVPMINPDGVTLQQRGLSAFPSTAHSALITMNNGSLSFQRWKANARGIDLNRQFNANWNNLANDPGRPSWSNHRGSSPHSAKEVRAVLALTQEIDPEMAVSYHSSGQILFWNFHQTGAQLSRDRQHAQAISNMTGYPMMGVPSRTGGGGYTDWFIQEYKRPAFTPELGTYVGNTHVPVSQFDRIWSQNRLVGLYVGLHSHRAFESRLKASRVFVNIEVNGNYLGKSTGAFSSRGRTMIPVRSIFEELGATVRWDAQKRSVFVTTADTTIELPLNKQEAFVNNQPVALDAPALALDGTTFVPLRFISEAIGAQVEWNQSSMLVRITHSPQQINSLDAETEDETADEEEPIEEVLNEEASSDELVEPSGKETDNLEDHDSSNTEDDQDNTEIEEDTATKEVDELDE</sequence>
<dbReference type="Gene3D" id="3.30.457.10">
    <property type="entry name" value="Copper amine oxidase-like, N-terminal domain"/>
    <property type="match status" value="1"/>
</dbReference>
<dbReference type="AlphaFoldDB" id="U6SJZ0"/>
<feature type="active site" description="Proton donor/acceptor" evidence="7">
    <location>
        <position position="299"/>
    </location>
</feature>
<evidence type="ECO:0000256" key="5">
    <source>
        <dbReference type="ARBA" id="ARBA00022833"/>
    </source>
</evidence>
<dbReference type="InterPro" id="IPR012854">
    <property type="entry name" value="Cu_amine_oxidase-like_N"/>
</dbReference>
<keyword evidence="6" id="KW-0482">Metalloprotease</keyword>
<feature type="compositionally biased region" description="Acidic residues" evidence="8">
    <location>
        <begin position="469"/>
        <end position="496"/>
    </location>
</feature>
<dbReference type="GO" id="GO:0006508">
    <property type="term" value="P:proteolysis"/>
    <property type="evidence" value="ECO:0007669"/>
    <property type="project" value="UniProtKB-KW"/>
</dbReference>
<protein>
    <recommendedName>
        <fullName evidence="9">Peptidase M14 domain-containing protein</fullName>
    </recommendedName>
</protein>
<accession>U6SJZ0</accession>
<feature type="compositionally biased region" description="Basic and acidic residues" evidence="8">
    <location>
        <begin position="527"/>
        <end position="537"/>
    </location>
</feature>
<dbReference type="Proteomes" id="UP000017170">
    <property type="component" value="Unassembled WGS sequence"/>
</dbReference>
<name>U6SJZ0_9BACI</name>
<proteinExistence type="inferred from homology"/>